<dbReference type="HOGENOM" id="CLU_021855_1_0_1"/>
<comment type="function">
    <text evidence="9">Splits internally a 1,3-beta-glucan molecule and transfers the newly generated reducing end (the donor) to the non-reducing end of another 1,3-beta-glucan molecule (the acceptor) forming a 1,3-beta linkage, resulting in the elongation of 1,3-beta-glucan chains in the cell wall.</text>
</comment>
<dbReference type="eggNOG" id="ENOG502QRZZ">
    <property type="taxonomic scope" value="Eukaryota"/>
</dbReference>
<dbReference type="SUPFAM" id="SSF51445">
    <property type="entry name" value="(Trans)glycosidases"/>
    <property type="match status" value="1"/>
</dbReference>
<reference evidence="11 12" key="1">
    <citation type="journal article" date="2011" name="Nat. Biotechnol.">
        <title>Comparative genomic analysis of the thermophilic biomass-degrading fungi Myceliophthora thermophila and Thielavia terrestris.</title>
        <authorList>
            <person name="Berka R.M."/>
            <person name="Grigoriev I.V."/>
            <person name="Otillar R."/>
            <person name="Salamov A."/>
            <person name="Grimwood J."/>
            <person name="Reid I."/>
            <person name="Ishmael N."/>
            <person name="John T."/>
            <person name="Darmond C."/>
            <person name="Moisan M.-C."/>
            <person name="Henrissat B."/>
            <person name="Coutinho P.M."/>
            <person name="Lombard V."/>
            <person name="Natvig D.O."/>
            <person name="Lindquist E."/>
            <person name="Schmutz J."/>
            <person name="Lucas S."/>
            <person name="Harris P."/>
            <person name="Powlowski J."/>
            <person name="Bellemare A."/>
            <person name="Taylor D."/>
            <person name="Butler G."/>
            <person name="de Vries R.P."/>
            <person name="Allijn I.E."/>
            <person name="van den Brink J."/>
            <person name="Ushinsky S."/>
            <person name="Storms R."/>
            <person name="Powell A.J."/>
            <person name="Paulsen I.T."/>
            <person name="Elbourne L.D.H."/>
            <person name="Baker S.E."/>
            <person name="Magnuson J."/>
            <person name="LaBoissiere S."/>
            <person name="Clutterbuck A.J."/>
            <person name="Martinez D."/>
            <person name="Wogulis M."/>
            <person name="de Leon A.L."/>
            <person name="Rey M.W."/>
            <person name="Tsang A."/>
        </authorList>
    </citation>
    <scope>NUCLEOTIDE SEQUENCE [LARGE SCALE GENOMIC DNA]</scope>
    <source>
        <strain evidence="12">ATCC 42464 / BCRC 31852 / DSM 1799</strain>
    </source>
</reference>
<name>G2QM73_THET4</name>
<comment type="similarity">
    <text evidence="2 9">Belongs to the glycosyl hydrolase 72 family.</text>
</comment>
<keyword evidence="3 9" id="KW-0336">GPI-anchor</keyword>
<dbReference type="EMBL" id="CP003007">
    <property type="protein sequence ID" value="AEO61053.1"/>
    <property type="molecule type" value="Genomic_DNA"/>
</dbReference>
<keyword evidence="12" id="KW-1185">Reference proteome</keyword>
<evidence type="ECO:0000313" key="12">
    <source>
        <dbReference type="Proteomes" id="UP000007322"/>
    </source>
</evidence>
<evidence type="ECO:0000256" key="7">
    <source>
        <dbReference type="ARBA" id="ARBA00023180"/>
    </source>
</evidence>
<evidence type="ECO:0000256" key="6">
    <source>
        <dbReference type="ARBA" id="ARBA00023136"/>
    </source>
</evidence>
<dbReference type="VEuPathDB" id="FungiDB:MYCTH_60294"/>
<dbReference type="GO" id="GO:0016787">
    <property type="term" value="F:hydrolase activity"/>
    <property type="evidence" value="ECO:0007669"/>
    <property type="project" value="UniProtKB-KW"/>
</dbReference>
<dbReference type="GO" id="GO:0042124">
    <property type="term" value="F:1,3-beta-glucanosyltransferase activity"/>
    <property type="evidence" value="ECO:0007669"/>
    <property type="project" value="TreeGrafter"/>
</dbReference>
<dbReference type="FunCoup" id="G2QM73">
    <property type="interactions" value="15"/>
</dbReference>
<dbReference type="GO" id="GO:0005886">
    <property type="term" value="C:plasma membrane"/>
    <property type="evidence" value="ECO:0007669"/>
    <property type="project" value="UniProtKB-SubCell"/>
</dbReference>
<dbReference type="Gene3D" id="3.20.20.80">
    <property type="entry name" value="Glycosidases"/>
    <property type="match status" value="1"/>
</dbReference>
<dbReference type="InterPro" id="IPR004886">
    <property type="entry name" value="Glucanosyltransferase"/>
</dbReference>
<dbReference type="PANTHER" id="PTHR31468">
    <property type="entry name" value="1,3-BETA-GLUCANOSYLTRANSFERASE GAS1"/>
    <property type="match status" value="1"/>
</dbReference>
<keyword evidence="8 9" id="KW-0449">Lipoprotein</keyword>
<dbReference type="AlphaFoldDB" id="G2QM73"/>
<dbReference type="Proteomes" id="UP000007322">
    <property type="component" value="Chromosome 6"/>
</dbReference>
<dbReference type="EC" id="2.4.1.-" evidence="9"/>
<dbReference type="PANTHER" id="PTHR31468:SF5">
    <property type="entry name" value="1,3-BETA-GLUCANOSYLTRANSFERASE GAS5"/>
    <property type="match status" value="1"/>
</dbReference>
<evidence type="ECO:0000256" key="3">
    <source>
        <dbReference type="ARBA" id="ARBA00022622"/>
    </source>
</evidence>
<accession>G2QM73</accession>
<dbReference type="GO" id="GO:0071970">
    <property type="term" value="P:fungal-type cell wall (1-&gt;3)-beta-D-glucan biosynthetic process"/>
    <property type="evidence" value="ECO:0007669"/>
    <property type="project" value="TreeGrafter"/>
</dbReference>
<evidence type="ECO:0000256" key="1">
    <source>
        <dbReference type="ARBA" id="ARBA00004609"/>
    </source>
</evidence>
<dbReference type="GO" id="GO:0098552">
    <property type="term" value="C:side of membrane"/>
    <property type="evidence" value="ECO:0007669"/>
    <property type="project" value="UniProtKB-KW"/>
</dbReference>
<evidence type="ECO:0000256" key="2">
    <source>
        <dbReference type="ARBA" id="ARBA00007528"/>
    </source>
</evidence>
<feature type="compositionally biased region" description="Low complexity" evidence="10">
    <location>
        <begin position="407"/>
        <end position="428"/>
    </location>
</feature>
<evidence type="ECO:0000256" key="4">
    <source>
        <dbReference type="ARBA" id="ARBA00022679"/>
    </source>
</evidence>
<evidence type="ECO:0000256" key="10">
    <source>
        <dbReference type="SAM" id="MobiDB-lite"/>
    </source>
</evidence>
<dbReference type="GO" id="GO:0031505">
    <property type="term" value="P:fungal-type cell wall organization"/>
    <property type="evidence" value="ECO:0007669"/>
    <property type="project" value="TreeGrafter"/>
</dbReference>
<dbReference type="InParanoid" id="G2QM73"/>
<dbReference type="GeneID" id="11514591"/>
<keyword evidence="11" id="KW-0378">Hydrolase</keyword>
<dbReference type="RefSeq" id="XP_003666298.1">
    <property type="nucleotide sequence ID" value="XM_003666250.1"/>
</dbReference>
<keyword evidence="7" id="KW-0325">Glycoprotein</keyword>
<protein>
    <recommendedName>
        <fullName evidence="9">1,3-beta-glucanosyltransferase</fullName>
        <ecNumber evidence="9">2.4.1.-</ecNumber>
    </recommendedName>
</protein>
<dbReference type="Pfam" id="PF03198">
    <property type="entry name" value="Glyco_hydro_72"/>
    <property type="match status" value="1"/>
</dbReference>
<keyword evidence="4 9" id="KW-0808">Transferase</keyword>
<sequence>MRTAALLSAVGAATAVHGNPTATVRSKPRATELEPITVTGNAFFKGNERFYIRGIDYQPGGAAANVDPLADPDICLKDIAKFKKLGVNVIRVYSTDNSLDHDECMNALADAGIYVVLDANNPLYSINREDPHGSYNTPYLQSVFATIDAFAKYSNTMAFFSGNEVIHDLLNTTRTAPYVKATDRDMRRYIKARGYRKIPVGYSAADVTTNRMQTAHYFNCGSDEERSDFFAFNDYSWCSTDFVTSGWNKKVEDFKGYGIPLFLSEYGCIDNPRDFGEIESLMHRNMTGVYSGGLLYEYSMEPNNYGIVKIKGGQDNGGADQTGEREELPEFSAFAAALKKWPAPTDDGGYTKTSKASECPTKDAHWDVESSVLPDTPEGALKFFEEGAGKGPGLKGPGSQWAVDQASTSSGGKSSSGTSEDGESSSSSAAIRGSVPALDKAPFVISGVVLLFTLVGAAAF</sequence>
<organism evidence="11 12">
    <name type="scientific">Thermothelomyces thermophilus (strain ATCC 42464 / BCRC 31852 / DSM 1799)</name>
    <name type="common">Sporotrichum thermophile</name>
    <dbReference type="NCBI Taxonomy" id="573729"/>
    <lineage>
        <taxon>Eukaryota</taxon>
        <taxon>Fungi</taxon>
        <taxon>Dikarya</taxon>
        <taxon>Ascomycota</taxon>
        <taxon>Pezizomycotina</taxon>
        <taxon>Sordariomycetes</taxon>
        <taxon>Sordariomycetidae</taxon>
        <taxon>Sordariales</taxon>
        <taxon>Chaetomiaceae</taxon>
        <taxon>Thermothelomyces</taxon>
    </lineage>
</organism>
<dbReference type="OrthoDB" id="421038at2759"/>
<evidence type="ECO:0000256" key="5">
    <source>
        <dbReference type="ARBA" id="ARBA00022729"/>
    </source>
</evidence>
<feature type="region of interest" description="Disordered" evidence="10">
    <location>
        <begin position="345"/>
        <end position="431"/>
    </location>
</feature>
<keyword evidence="5" id="KW-0732">Signal</keyword>
<proteinExistence type="inferred from homology"/>
<evidence type="ECO:0000256" key="8">
    <source>
        <dbReference type="ARBA" id="ARBA00023288"/>
    </source>
</evidence>
<gene>
    <name evidence="11" type="ORF">MYCTH_60294</name>
</gene>
<dbReference type="KEGG" id="mtm:MYCTH_60294"/>
<keyword evidence="6 9" id="KW-0472">Membrane</keyword>
<evidence type="ECO:0000313" key="11">
    <source>
        <dbReference type="EMBL" id="AEO61053.1"/>
    </source>
</evidence>
<dbReference type="OMA" id="MRAYIKA"/>
<comment type="subcellular location">
    <subcellularLocation>
        <location evidence="1 9">Cell membrane</location>
        <topology evidence="1 9">Lipid-anchor</topology>
        <topology evidence="1 9">GPI-anchor</topology>
    </subcellularLocation>
</comment>
<evidence type="ECO:0000256" key="9">
    <source>
        <dbReference type="RuleBase" id="RU361209"/>
    </source>
</evidence>
<dbReference type="InterPro" id="IPR017853">
    <property type="entry name" value="GH"/>
</dbReference>